<dbReference type="InterPro" id="IPR018053">
    <property type="entry name" value="Glyco_hydro_32_AS"/>
</dbReference>
<comment type="similarity">
    <text evidence="2 8">Belongs to the glycosyl hydrolase 32 family.</text>
</comment>
<dbReference type="PANTHER" id="PTHR43101:SF1">
    <property type="entry name" value="BETA-FRUCTOSIDASE"/>
    <property type="match status" value="1"/>
</dbReference>
<evidence type="ECO:0000313" key="12">
    <source>
        <dbReference type="EMBL" id="SES18501.1"/>
    </source>
</evidence>
<evidence type="ECO:0000256" key="4">
    <source>
        <dbReference type="ARBA" id="ARBA00019623"/>
    </source>
</evidence>
<gene>
    <name evidence="12" type="ORF">SAMN05518684_11024</name>
</gene>
<keyword evidence="5 8" id="KW-0378">Hydrolase</keyword>
<dbReference type="Pfam" id="PF00251">
    <property type="entry name" value="Glyco_hydro_32N"/>
    <property type="match status" value="1"/>
</dbReference>
<dbReference type="RefSeq" id="WP_093052858.1">
    <property type="nucleotide sequence ID" value="NZ_FOGT01000010.1"/>
</dbReference>
<feature type="domain" description="Glycosyl hydrolase family 32 C-terminal" evidence="11">
    <location>
        <begin position="342"/>
        <end position="476"/>
    </location>
</feature>
<comment type="subcellular location">
    <subcellularLocation>
        <location evidence="9">Cytoplasm</location>
    </subcellularLocation>
</comment>
<dbReference type="InterPro" id="IPR023296">
    <property type="entry name" value="Glyco_hydro_beta-prop_sf"/>
</dbReference>
<evidence type="ECO:0000256" key="8">
    <source>
        <dbReference type="RuleBase" id="RU362110"/>
    </source>
</evidence>
<dbReference type="GO" id="GO:0005737">
    <property type="term" value="C:cytoplasm"/>
    <property type="evidence" value="ECO:0007669"/>
    <property type="project" value="UniProtKB-SubCell"/>
</dbReference>
<dbReference type="InterPro" id="IPR013320">
    <property type="entry name" value="ConA-like_dom_sf"/>
</dbReference>
<evidence type="ECO:0000256" key="5">
    <source>
        <dbReference type="ARBA" id="ARBA00022801"/>
    </source>
</evidence>
<dbReference type="CDD" id="cd18623">
    <property type="entry name" value="GH32_ScrB-like"/>
    <property type="match status" value="1"/>
</dbReference>
<dbReference type="InterPro" id="IPR006232">
    <property type="entry name" value="Suc6P_hydrolase"/>
</dbReference>
<comment type="function">
    <text evidence="9">Enables the bacterium to metabolize sucrose as a sole carbon source.</text>
</comment>
<dbReference type="InterPro" id="IPR051214">
    <property type="entry name" value="GH32_Enzymes"/>
</dbReference>
<dbReference type="Gene3D" id="2.115.10.20">
    <property type="entry name" value="Glycosyl hydrolase domain, family 43"/>
    <property type="match status" value="1"/>
</dbReference>
<dbReference type="PANTHER" id="PTHR43101">
    <property type="entry name" value="BETA-FRUCTOSIDASE"/>
    <property type="match status" value="1"/>
</dbReference>
<dbReference type="InterPro" id="IPR013189">
    <property type="entry name" value="Glyco_hydro_32_C"/>
</dbReference>
<feature type="domain" description="Glycosyl hydrolase family 32 N-terminal" evidence="10">
    <location>
        <begin position="33"/>
        <end position="339"/>
    </location>
</feature>
<comment type="pathway">
    <text evidence="1 9">Glycan biosynthesis; sucrose metabolism.</text>
</comment>
<dbReference type="GO" id="GO:0005985">
    <property type="term" value="P:sucrose metabolic process"/>
    <property type="evidence" value="ECO:0007669"/>
    <property type="project" value="UniProtKB-UniPathway"/>
</dbReference>
<dbReference type="SUPFAM" id="SSF75005">
    <property type="entry name" value="Arabinanase/levansucrase/invertase"/>
    <property type="match status" value="1"/>
</dbReference>
<dbReference type="STRING" id="1601833.SAMN05518684_11024"/>
<dbReference type="UniPathway" id="UPA00238"/>
<keyword evidence="6 8" id="KW-0326">Glycosidase</keyword>
<evidence type="ECO:0000256" key="7">
    <source>
        <dbReference type="ARBA" id="ARBA00033367"/>
    </source>
</evidence>
<dbReference type="AlphaFoldDB" id="A0A1H9VAE7"/>
<dbReference type="InterPro" id="IPR001362">
    <property type="entry name" value="Glyco_hydro_32"/>
</dbReference>
<proteinExistence type="inferred from homology"/>
<evidence type="ECO:0000256" key="9">
    <source>
        <dbReference type="RuleBase" id="RU365015"/>
    </source>
</evidence>
<evidence type="ECO:0000256" key="2">
    <source>
        <dbReference type="ARBA" id="ARBA00009902"/>
    </source>
</evidence>
<evidence type="ECO:0000256" key="1">
    <source>
        <dbReference type="ARBA" id="ARBA00004914"/>
    </source>
</evidence>
<dbReference type="SUPFAM" id="SSF49899">
    <property type="entry name" value="Concanavalin A-like lectins/glucanases"/>
    <property type="match status" value="1"/>
</dbReference>
<reference evidence="13" key="1">
    <citation type="submission" date="2016-10" db="EMBL/GenBank/DDBJ databases">
        <authorList>
            <person name="Varghese N."/>
            <person name="Submissions S."/>
        </authorList>
    </citation>
    <scope>NUCLEOTIDE SEQUENCE [LARGE SCALE GENOMIC DNA]</scope>
    <source>
        <strain evidence="13">S9</strain>
    </source>
</reference>
<dbReference type="NCBIfam" id="TIGR01322">
    <property type="entry name" value="scrB_fam"/>
    <property type="match status" value="1"/>
</dbReference>
<protein>
    <recommendedName>
        <fullName evidence="4 8">Sucrose-6-phosphate hydrolase</fullName>
        <ecNumber evidence="3 8">3.2.1.26</ecNumber>
    </recommendedName>
    <alternativeName>
        <fullName evidence="7 9">Invertase</fullName>
    </alternativeName>
</protein>
<dbReference type="InterPro" id="IPR013148">
    <property type="entry name" value="Glyco_hydro_32_N"/>
</dbReference>
<dbReference type="EMBL" id="FOGT01000010">
    <property type="protein sequence ID" value="SES18501.1"/>
    <property type="molecule type" value="Genomic_DNA"/>
</dbReference>
<evidence type="ECO:0000259" key="11">
    <source>
        <dbReference type="Pfam" id="PF08244"/>
    </source>
</evidence>
<dbReference type="Gene3D" id="2.60.120.560">
    <property type="entry name" value="Exo-inulinase, domain 1"/>
    <property type="match status" value="1"/>
</dbReference>
<name>A0A1H9VAE7_9BACI</name>
<keyword evidence="9" id="KW-0963">Cytoplasm</keyword>
<dbReference type="PROSITE" id="PS00609">
    <property type="entry name" value="GLYCOSYL_HYDROL_F32"/>
    <property type="match status" value="1"/>
</dbReference>
<dbReference type="Proteomes" id="UP000198571">
    <property type="component" value="Unassembled WGS sequence"/>
</dbReference>
<evidence type="ECO:0000256" key="3">
    <source>
        <dbReference type="ARBA" id="ARBA00012758"/>
    </source>
</evidence>
<evidence type="ECO:0000313" key="13">
    <source>
        <dbReference type="Proteomes" id="UP000198571"/>
    </source>
</evidence>
<comment type="catalytic activity">
    <reaction evidence="8">
        <text>Hydrolysis of terminal non-reducing beta-D-fructofuranoside residues in beta-D-fructofuranosides.</text>
        <dbReference type="EC" id="3.2.1.26"/>
    </reaction>
</comment>
<keyword evidence="9" id="KW-0119">Carbohydrate metabolism</keyword>
<organism evidence="12 13">
    <name type="scientific">Salipaludibacillus aurantiacus</name>
    <dbReference type="NCBI Taxonomy" id="1601833"/>
    <lineage>
        <taxon>Bacteria</taxon>
        <taxon>Bacillati</taxon>
        <taxon>Bacillota</taxon>
        <taxon>Bacilli</taxon>
        <taxon>Bacillales</taxon>
        <taxon>Bacillaceae</taxon>
    </lineage>
</organism>
<dbReference type="GO" id="GO:0004564">
    <property type="term" value="F:beta-fructofuranosidase activity"/>
    <property type="evidence" value="ECO:0007669"/>
    <property type="project" value="UniProtKB-EC"/>
</dbReference>
<dbReference type="SMART" id="SM00640">
    <property type="entry name" value="Glyco_32"/>
    <property type="match status" value="1"/>
</dbReference>
<evidence type="ECO:0000259" key="10">
    <source>
        <dbReference type="Pfam" id="PF00251"/>
    </source>
</evidence>
<dbReference type="Pfam" id="PF08244">
    <property type="entry name" value="Glyco_hydro_32C"/>
    <property type="match status" value="1"/>
</dbReference>
<accession>A0A1H9VAE7</accession>
<keyword evidence="13" id="KW-1185">Reference proteome</keyword>
<dbReference type="OrthoDB" id="9759709at2"/>
<dbReference type="EC" id="3.2.1.26" evidence="3 8"/>
<sequence>MTEREKELHQRAYTEVKKHQERVNADPYRQSFHLMPPAGLLNDPNGWIQWKGVYHLFYQWNPFACAHGAKFWGHFSSADMVKWKEEPVALAPSEWFEKNGCYSGSAVDQDGELALIYTGNVKDEEGNRESYQCMATSSDGVTFEKKGPVIDELPAGYTAHFRDPKVWKHNGSWYLVIGAQTTDEQGQALLYKSGDLKNWTFEGPIAGSHIGGLEEFGFMWECPDLFHLDGKDVLVVSPQGLEQESIYYQNTYQAGYFIGEMDYETPAFHHGDFFELDKGFEFYAPQTAVDDKGRRILTAWMGVPEQDEEYHPTIEHGWIHCLTVPRQLSVKGSTVIQQPVEELKELREKHVEHKKAEIGPEPVQLENVSGKSVELSINGLEGIEGIFETIFRGEARLVYNKEERLLTLERKNMKTRLTEQRHARVENLRDLQIYMDASSLEVFINGGETVMTSRFFPEDDDESILLKSSEKTSFTVEKWNLQAINK</sequence>
<evidence type="ECO:0000256" key="6">
    <source>
        <dbReference type="ARBA" id="ARBA00023295"/>
    </source>
</evidence>